<keyword evidence="3" id="KW-1185">Reference proteome</keyword>
<comment type="caution">
    <text evidence="2">The sequence shown here is derived from an EMBL/GenBank/DDBJ whole genome shotgun (WGS) entry which is preliminary data.</text>
</comment>
<feature type="region of interest" description="Disordered" evidence="1">
    <location>
        <begin position="110"/>
        <end position="162"/>
    </location>
</feature>
<reference evidence="2 3" key="1">
    <citation type="journal article" date="2018" name="Nat. Ecol. Evol.">
        <title>Shark genomes provide insights into elasmobranch evolution and the origin of vertebrates.</title>
        <authorList>
            <person name="Hara Y"/>
            <person name="Yamaguchi K"/>
            <person name="Onimaru K"/>
            <person name="Kadota M"/>
            <person name="Koyanagi M"/>
            <person name="Keeley SD"/>
            <person name="Tatsumi K"/>
            <person name="Tanaka K"/>
            <person name="Motone F"/>
            <person name="Kageyama Y"/>
            <person name="Nozu R"/>
            <person name="Adachi N"/>
            <person name="Nishimura O"/>
            <person name="Nakagawa R"/>
            <person name="Tanegashima C"/>
            <person name="Kiyatake I"/>
            <person name="Matsumoto R"/>
            <person name="Murakumo K"/>
            <person name="Nishida K"/>
            <person name="Terakita A"/>
            <person name="Kuratani S"/>
            <person name="Sato K"/>
            <person name="Hyodo S Kuraku.S."/>
        </authorList>
    </citation>
    <scope>NUCLEOTIDE SEQUENCE [LARGE SCALE GENOMIC DNA]</scope>
</reference>
<name>A0A401THV2_CHIPU</name>
<protein>
    <submittedName>
        <fullName evidence="2">Uncharacterized protein</fullName>
    </submittedName>
</protein>
<dbReference type="EMBL" id="BEZZ01074332">
    <property type="protein sequence ID" value="GCC42215.1"/>
    <property type="molecule type" value="Genomic_DNA"/>
</dbReference>
<proteinExistence type="predicted"/>
<feature type="compositionally biased region" description="Gly residues" evidence="1">
    <location>
        <begin position="79"/>
        <end position="90"/>
    </location>
</feature>
<feature type="compositionally biased region" description="Basic residues" evidence="1">
    <location>
        <begin position="1"/>
        <end position="10"/>
    </location>
</feature>
<sequence length="162" mass="16936">STSAARHRPRPPVCHGRTTSTAAGAIHRKGPLAPAQHGSTRLGGRTWLGRTEDITHRLTDPPGAWQARSPHAVPRTPRGGRGAAAGGRGSGRFPRLRGCGEGYYQGAITLATRSSEPHSKATGLPSRPEAGHCAPPAEEMRPATAMPMPGAVPAEEIRQTPT</sequence>
<evidence type="ECO:0000256" key="1">
    <source>
        <dbReference type="SAM" id="MobiDB-lite"/>
    </source>
</evidence>
<organism evidence="2 3">
    <name type="scientific">Chiloscyllium punctatum</name>
    <name type="common">Brownbanded bambooshark</name>
    <name type="synonym">Hemiscyllium punctatum</name>
    <dbReference type="NCBI Taxonomy" id="137246"/>
    <lineage>
        <taxon>Eukaryota</taxon>
        <taxon>Metazoa</taxon>
        <taxon>Chordata</taxon>
        <taxon>Craniata</taxon>
        <taxon>Vertebrata</taxon>
        <taxon>Chondrichthyes</taxon>
        <taxon>Elasmobranchii</taxon>
        <taxon>Galeomorphii</taxon>
        <taxon>Galeoidea</taxon>
        <taxon>Orectolobiformes</taxon>
        <taxon>Hemiscylliidae</taxon>
        <taxon>Chiloscyllium</taxon>
    </lineage>
</organism>
<feature type="non-terminal residue" evidence="2">
    <location>
        <position position="1"/>
    </location>
</feature>
<feature type="compositionally biased region" description="Basic and acidic residues" evidence="1">
    <location>
        <begin position="50"/>
        <end position="59"/>
    </location>
</feature>
<gene>
    <name evidence="2" type="ORF">chiPu_0026194</name>
</gene>
<feature type="region of interest" description="Disordered" evidence="1">
    <location>
        <begin position="1"/>
        <end position="97"/>
    </location>
</feature>
<dbReference type="AlphaFoldDB" id="A0A401THV2"/>
<evidence type="ECO:0000313" key="2">
    <source>
        <dbReference type="EMBL" id="GCC42215.1"/>
    </source>
</evidence>
<dbReference type="Proteomes" id="UP000287033">
    <property type="component" value="Unassembled WGS sequence"/>
</dbReference>
<accession>A0A401THV2</accession>
<evidence type="ECO:0000313" key="3">
    <source>
        <dbReference type="Proteomes" id="UP000287033"/>
    </source>
</evidence>